<dbReference type="Proteomes" id="UP001500707">
    <property type="component" value="Unassembled WGS sequence"/>
</dbReference>
<dbReference type="EMBL" id="BAABCE010000005">
    <property type="protein sequence ID" value="GAA3546143.1"/>
    <property type="molecule type" value="Genomic_DNA"/>
</dbReference>
<sequence>MPVLSGEEQGAATAADLPSRLDMLERAPGDGQLVCGAGGVLPGGTGSTVVSNAQLSLSLFALLYRDRDPVRQWP</sequence>
<protein>
    <submittedName>
        <fullName evidence="1">Uncharacterized protein</fullName>
    </submittedName>
</protein>
<name>A0ABP6W438_9ACTN</name>
<accession>A0ABP6W438</accession>
<keyword evidence="2" id="KW-1185">Reference proteome</keyword>
<comment type="caution">
    <text evidence="1">The sequence shown here is derived from an EMBL/GenBank/DDBJ whole genome shotgun (WGS) entry which is preliminary data.</text>
</comment>
<evidence type="ECO:0000313" key="1">
    <source>
        <dbReference type="EMBL" id="GAA3546143.1"/>
    </source>
</evidence>
<proteinExistence type="predicted"/>
<evidence type="ECO:0000313" key="2">
    <source>
        <dbReference type="Proteomes" id="UP001500707"/>
    </source>
</evidence>
<reference evidence="2" key="1">
    <citation type="journal article" date="2019" name="Int. J. Syst. Evol. Microbiol.">
        <title>The Global Catalogue of Microorganisms (GCM) 10K type strain sequencing project: providing services to taxonomists for standard genome sequencing and annotation.</title>
        <authorList>
            <consortium name="The Broad Institute Genomics Platform"/>
            <consortium name="The Broad Institute Genome Sequencing Center for Infectious Disease"/>
            <person name="Wu L."/>
            <person name="Ma J."/>
        </authorList>
    </citation>
    <scope>NUCLEOTIDE SEQUENCE [LARGE SCALE GENOMIC DNA]</scope>
    <source>
        <strain evidence="2">JCM 17656</strain>
    </source>
</reference>
<organism evidence="1 2">
    <name type="scientific">Streptomyces osmaniensis</name>
    <dbReference type="NCBI Taxonomy" id="593134"/>
    <lineage>
        <taxon>Bacteria</taxon>
        <taxon>Bacillati</taxon>
        <taxon>Actinomycetota</taxon>
        <taxon>Actinomycetes</taxon>
        <taxon>Kitasatosporales</taxon>
        <taxon>Streptomycetaceae</taxon>
        <taxon>Streptomyces</taxon>
    </lineage>
</organism>
<gene>
    <name evidence="1" type="ORF">GCM10022295_30060</name>
</gene>